<dbReference type="Proteomes" id="UP000247790">
    <property type="component" value="Unassembled WGS sequence"/>
</dbReference>
<evidence type="ECO:0000313" key="5">
    <source>
        <dbReference type="Proteomes" id="UP000509327"/>
    </source>
</evidence>
<evidence type="ECO:0000313" key="2">
    <source>
        <dbReference type="EMBL" id="PYE47223.1"/>
    </source>
</evidence>
<evidence type="ECO:0000313" key="3">
    <source>
        <dbReference type="EMBL" id="QKS58617.1"/>
    </source>
</evidence>
<dbReference type="AlphaFoldDB" id="A0A2V4V4D9"/>
<sequence>MASNWSITEAHCNHQVDFTPPFQERYNSMQSVFRHNLDDYRLRNTMMGYLQHSKYHIKLASIMQSHNQFQACLILCDWSLSSMIKALYIQKYRTVHSPKELTMNEILPLVHTDTVPGLDIALFIGTIQHMSSMGESKQDQTLKANNIKKLLQRTEEIMKELEKRLKHELSELK</sequence>
<reference evidence="2 4" key="1">
    <citation type="submission" date="2018-06" db="EMBL/GenBank/DDBJ databases">
        <title>Genomic Encyclopedia of Type Strains, Phase III (KMG-III): the genomes of soil and plant-associated and newly described type strains.</title>
        <authorList>
            <person name="Whitman W."/>
        </authorList>
    </citation>
    <scope>NUCLEOTIDE SEQUENCE [LARGE SCALE GENOMIC DNA]</scope>
    <source>
        <strain evidence="2 4">CECT 7022</strain>
    </source>
</reference>
<keyword evidence="5" id="KW-1185">Reference proteome</keyword>
<evidence type="ECO:0008006" key="6">
    <source>
        <dbReference type="Google" id="ProtNLM"/>
    </source>
</evidence>
<dbReference type="EMBL" id="QJSW01000015">
    <property type="protein sequence ID" value="PYE47223.1"/>
    <property type="molecule type" value="Genomic_DNA"/>
</dbReference>
<dbReference type="RefSeq" id="WP_110898296.1">
    <property type="nucleotide sequence ID" value="NZ_CP054614.1"/>
</dbReference>
<dbReference type="EMBL" id="CP054614">
    <property type="protein sequence ID" value="QKS58617.1"/>
    <property type="molecule type" value="Genomic_DNA"/>
</dbReference>
<evidence type="ECO:0000256" key="1">
    <source>
        <dbReference type="SAM" id="Coils"/>
    </source>
</evidence>
<keyword evidence="1" id="KW-0175">Coiled coil</keyword>
<protein>
    <recommendedName>
        <fullName evidence="6">HEPN domain-containing protein</fullName>
    </recommendedName>
</protein>
<dbReference type="OrthoDB" id="2595680at2"/>
<dbReference type="Proteomes" id="UP000509327">
    <property type="component" value="Chromosome"/>
</dbReference>
<name>A0A2V4V4D9_PAEBA</name>
<proteinExistence type="predicted"/>
<accession>A0A2V4V4D9</accession>
<organism evidence="2 4">
    <name type="scientific">Paenibacillus barcinonensis</name>
    <dbReference type="NCBI Taxonomy" id="198119"/>
    <lineage>
        <taxon>Bacteria</taxon>
        <taxon>Bacillati</taxon>
        <taxon>Bacillota</taxon>
        <taxon>Bacilli</taxon>
        <taxon>Bacillales</taxon>
        <taxon>Paenibacillaceae</taxon>
        <taxon>Paenibacillus</taxon>
    </lineage>
</organism>
<feature type="coiled-coil region" evidence="1">
    <location>
        <begin position="144"/>
        <end position="171"/>
    </location>
</feature>
<evidence type="ECO:0000313" key="4">
    <source>
        <dbReference type="Proteomes" id="UP000247790"/>
    </source>
</evidence>
<reference evidence="3 5" key="2">
    <citation type="submission" date="2020-06" db="EMBL/GenBank/DDBJ databases">
        <title>Complete genome of Paenibacillus barcinonensis KACC11450.</title>
        <authorList>
            <person name="Kim M."/>
            <person name="Park Y.-J."/>
            <person name="Shin J.-H."/>
        </authorList>
    </citation>
    <scope>NUCLEOTIDE SEQUENCE [LARGE SCALE GENOMIC DNA]</scope>
    <source>
        <strain evidence="3 5">KACC11450</strain>
    </source>
</reference>
<gene>
    <name evidence="2" type="ORF">DFQ00_11572</name>
    <name evidence="3" type="ORF">HUB98_21905</name>
</gene>